<protein>
    <submittedName>
        <fullName evidence="1">Uncharacterized protein</fullName>
    </submittedName>
</protein>
<reference evidence="1" key="2">
    <citation type="submission" date="2021-03" db="UniProtKB">
        <authorList>
            <consortium name="EnsemblPlants"/>
        </authorList>
    </citation>
    <scope>IDENTIFICATION</scope>
</reference>
<sequence>MGQGMMEIRTELHQASNQLELMKSSFQMTIEKTIEKHVSLVMNQLTQLIQKVREARNANDEQVVPEDEPLMPTQSCSRMLLPQVTKAVKTIEEDKRHDEADKGETTKISDLRSVSLTLPAKHYDMALRDTPLKSNRSSPELNKMIGAQREDNNTGIFFVLPSWSEVLSWLGETRRPLTVEELRSGPLASSSWELQCRSVPKKTFFFPLDTKCVRHPLSLPALSWVKILSSQG</sequence>
<dbReference type="Proteomes" id="UP000596661">
    <property type="component" value="Chromosome 3"/>
</dbReference>
<keyword evidence="2" id="KW-1185">Reference proteome</keyword>
<accession>A0A803QXH2</accession>
<reference evidence="1" key="1">
    <citation type="submission" date="2018-11" db="EMBL/GenBank/DDBJ databases">
        <authorList>
            <person name="Grassa J C."/>
        </authorList>
    </citation>
    <scope>NUCLEOTIDE SEQUENCE [LARGE SCALE GENOMIC DNA]</scope>
</reference>
<proteinExistence type="predicted"/>
<organism evidence="1 2">
    <name type="scientific">Cannabis sativa</name>
    <name type="common">Hemp</name>
    <name type="synonym">Marijuana</name>
    <dbReference type="NCBI Taxonomy" id="3483"/>
    <lineage>
        <taxon>Eukaryota</taxon>
        <taxon>Viridiplantae</taxon>
        <taxon>Streptophyta</taxon>
        <taxon>Embryophyta</taxon>
        <taxon>Tracheophyta</taxon>
        <taxon>Spermatophyta</taxon>
        <taxon>Magnoliopsida</taxon>
        <taxon>eudicotyledons</taxon>
        <taxon>Gunneridae</taxon>
        <taxon>Pentapetalae</taxon>
        <taxon>rosids</taxon>
        <taxon>fabids</taxon>
        <taxon>Rosales</taxon>
        <taxon>Cannabaceae</taxon>
        <taxon>Cannabis</taxon>
    </lineage>
</organism>
<evidence type="ECO:0000313" key="1">
    <source>
        <dbReference type="EnsemblPlants" id="cds.novel_model_2592_5bd9a17a"/>
    </source>
</evidence>
<dbReference type="EnsemblPlants" id="novel_model_2592_5bd9a17a">
    <property type="protein sequence ID" value="cds.novel_model_2592_5bd9a17a"/>
    <property type="gene ID" value="novel_gene_1393_5bd9a17a"/>
</dbReference>
<dbReference type="AlphaFoldDB" id="A0A803QXH2"/>
<dbReference type="Gramene" id="novel_model_2592_5bd9a17a">
    <property type="protein sequence ID" value="cds.novel_model_2592_5bd9a17a"/>
    <property type="gene ID" value="novel_gene_1393_5bd9a17a"/>
</dbReference>
<name>A0A803QXH2_CANSA</name>
<evidence type="ECO:0000313" key="2">
    <source>
        <dbReference type="Proteomes" id="UP000596661"/>
    </source>
</evidence>
<dbReference type="EMBL" id="UZAU01000248">
    <property type="status" value="NOT_ANNOTATED_CDS"/>
    <property type="molecule type" value="Genomic_DNA"/>
</dbReference>